<accession>A0ABU9KH76</accession>
<keyword evidence="2 3" id="KW-0067">ATP-binding</keyword>
<dbReference type="SUPFAM" id="SSF52540">
    <property type="entry name" value="P-loop containing nucleoside triphosphate hydrolases"/>
    <property type="match status" value="1"/>
</dbReference>
<dbReference type="Gene3D" id="3.40.50.300">
    <property type="entry name" value="P-loop containing nucleotide triphosphate hydrolases"/>
    <property type="match status" value="1"/>
</dbReference>
<comment type="caution">
    <text evidence="5">The sequence shown here is derived from an EMBL/GenBank/DDBJ whole genome shotgun (WGS) entry which is preliminary data.</text>
</comment>
<evidence type="ECO:0000256" key="2">
    <source>
        <dbReference type="ARBA" id="ARBA00022840"/>
    </source>
</evidence>
<dbReference type="EC" id="2.7.1.24" evidence="3 4"/>
<dbReference type="HAMAP" id="MF_00376">
    <property type="entry name" value="Dephospho_CoA_kinase"/>
    <property type="match status" value="1"/>
</dbReference>
<name>A0ABU9KH76_9MICC</name>
<dbReference type="PANTHER" id="PTHR10695:SF46">
    <property type="entry name" value="BIFUNCTIONAL COENZYME A SYNTHASE-RELATED"/>
    <property type="match status" value="1"/>
</dbReference>
<dbReference type="RefSeq" id="WP_342006873.1">
    <property type="nucleotide sequence ID" value="NZ_JBCAMI010000001.1"/>
</dbReference>
<protein>
    <recommendedName>
        <fullName evidence="3 4">Dephospho-CoA kinase</fullName>
        <ecNumber evidence="3 4">2.7.1.24</ecNumber>
    </recommendedName>
    <alternativeName>
        <fullName evidence="3">Dephosphocoenzyme A kinase</fullName>
    </alternativeName>
</protein>
<sequence length="201" mass="21387">MRRIGLTGGIASGKSLVAARLAELGAVLVDADVLARRVVEPGTSGLAAIRETFGDAVISADGSLDRPALGALVFADPAARERLNAIVHPLVRQASAELIEAAPQDAVVVEDIPLLVETGQQDRFDAVLVVDAADDTRVRRMMEHRAMTEQDARARIAAQATRAERNAAATVVIPNEGTREELLQRVDQVWQELTGQPDADG</sequence>
<organism evidence="5 6">
    <name type="scientific">Arthrobacter nanjingensis</name>
    <dbReference type="NCBI Taxonomy" id="1387716"/>
    <lineage>
        <taxon>Bacteria</taxon>
        <taxon>Bacillati</taxon>
        <taxon>Actinomycetota</taxon>
        <taxon>Actinomycetes</taxon>
        <taxon>Micrococcales</taxon>
        <taxon>Micrococcaceae</taxon>
        <taxon>Arthrobacter</taxon>
    </lineage>
</organism>
<keyword evidence="3" id="KW-0173">Coenzyme A biosynthesis</keyword>
<comment type="pathway">
    <text evidence="3">Cofactor biosynthesis; coenzyme A biosynthesis; CoA from (R)-pantothenate: step 5/5.</text>
</comment>
<evidence type="ECO:0000256" key="4">
    <source>
        <dbReference type="NCBIfam" id="TIGR00152"/>
    </source>
</evidence>
<keyword evidence="1 3" id="KW-0547">Nucleotide-binding</keyword>
<comment type="subcellular location">
    <subcellularLocation>
        <location evidence="3">Cytoplasm</location>
    </subcellularLocation>
</comment>
<keyword evidence="3" id="KW-0963">Cytoplasm</keyword>
<evidence type="ECO:0000313" key="5">
    <source>
        <dbReference type="EMBL" id="MEL4079827.1"/>
    </source>
</evidence>
<feature type="binding site" evidence="3">
    <location>
        <begin position="11"/>
        <end position="16"/>
    </location>
    <ligand>
        <name>ATP</name>
        <dbReference type="ChEBI" id="CHEBI:30616"/>
    </ligand>
</feature>
<dbReference type="Pfam" id="PF01121">
    <property type="entry name" value="CoaE"/>
    <property type="match status" value="1"/>
</dbReference>
<dbReference type="EMBL" id="JBCAMI010000001">
    <property type="protein sequence ID" value="MEL4079827.1"/>
    <property type="molecule type" value="Genomic_DNA"/>
</dbReference>
<proteinExistence type="inferred from homology"/>
<dbReference type="NCBIfam" id="NF002879">
    <property type="entry name" value="PRK03333.1"/>
    <property type="match status" value="1"/>
</dbReference>
<keyword evidence="6" id="KW-1185">Reference proteome</keyword>
<gene>
    <name evidence="3 5" type="primary">coaE</name>
    <name evidence="5" type="ORF">AAC385_03025</name>
</gene>
<reference evidence="5 6" key="1">
    <citation type="submission" date="2024-04" db="EMBL/GenBank/DDBJ databases">
        <title>Arthrobacter nanjingensis.</title>
        <authorList>
            <person name="Park M."/>
        </authorList>
    </citation>
    <scope>NUCLEOTIDE SEQUENCE [LARGE SCALE GENOMIC DNA]</scope>
    <source>
        <strain evidence="5 6">A33</strain>
    </source>
</reference>
<comment type="catalytic activity">
    <reaction evidence="3">
        <text>3'-dephospho-CoA + ATP = ADP + CoA + H(+)</text>
        <dbReference type="Rhea" id="RHEA:18245"/>
        <dbReference type="ChEBI" id="CHEBI:15378"/>
        <dbReference type="ChEBI" id="CHEBI:30616"/>
        <dbReference type="ChEBI" id="CHEBI:57287"/>
        <dbReference type="ChEBI" id="CHEBI:57328"/>
        <dbReference type="ChEBI" id="CHEBI:456216"/>
        <dbReference type="EC" id="2.7.1.24"/>
    </reaction>
</comment>
<dbReference type="InterPro" id="IPR027417">
    <property type="entry name" value="P-loop_NTPase"/>
</dbReference>
<comment type="function">
    <text evidence="3">Catalyzes the phosphorylation of the 3'-hydroxyl group of dephosphocoenzyme A to form coenzyme A.</text>
</comment>
<keyword evidence="3 5" id="KW-0808">Transferase</keyword>
<dbReference type="Proteomes" id="UP001388406">
    <property type="component" value="Unassembled WGS sequence"/>
</dbReference>
<keyword evidence="3 5" id="KW-0418">Kinase</keyword>
<dbReference type="NCBIfam" id="TIGR00152">
    <property type="entry name" value="dephospho-CoA kinase"/>
    <property type="match status" value="1"/>
</dbReference>
<dbReference type="GO" id="GO:0004140">
    <property type="term" value="F:dephospho-CoA kinase activity"/>
    <property type="evidence" value="ECO:0007669"/>
    <property type="project" value="UniProtKB-EC"/>
</dbReference>
<dbReference type="PANTHER" id="PTHR10695">
    <property type="entry name" value="DEPHOSPHO-COA KINASE-RELATED"/>
    <property type="match status" value="1"/>
</dbReference>
<dbReference type="InterPro" id="IPR001977">
    <property type="entry name" value="Depp_CoAkinase"/>
</dbReference>
<dbReference type="CDD" id="cd02022">
    <property type="entry name" value="DPCK"/>
    <property type="match status" value="1"/>
</dbReference>
<comment type="similarity">
    <text evidence="3">Belongs to the CoaE family.</text>
</comment>
<evidence type="ECO:0000256" key="3">
    <source>
        <dbReference type="HAMAP-Rule" id="MF_00376"/>
    </source>
</evidence>
<evidence type="ECO:0000256" key="1">
    <source>
        <dbReference type="ARBA" id="ARBA00022741"/>
    </source>
</evidence>
<evidence type="ECO:0000313" key="6">
    <source>
        <dbReference type="Proteomes" id="UP001388406"/>
    </source>
</evidence>
<dbReference type="PROSITE" id="PS51219">
    <property type="entry name" value="DPCK"/>
    <property type="match status" value="1"/>
</dbReference>